<accession>A0A1I0WKT5</accession>
<keyword evidence="3" id="KW-1185">Reference proteome</keyword>
<reference evidence="2 3" key="1">
    <citation type="submission" date="2016-10" db="EMBL/GenBank/DDBJ databases">
        <authorList>
            <person name="de Groot N.N."/>
        </authorList>
    </citation>
    <scope>NUCLEOTIDE SEQUENCE [LARGE SCALE GENOMIC DNA]</scope>
    <source>
        <strain evidence="2 3">DSM 29316</strain>
    </source>
</reference>
<dbReference type="AlphaFoldDB" id="A0A1I0WKT5"/>
<evidence type="ECO:0000313" key="3">
    <source>
        <dbReference type="Proteomes" id="UP000198796"/>
    </source>
</evidence>
<feature type="domain" description="Bacterial mobilisation" evidence="1">
    <location>
        <begin position="77"/>
        <end position="94"/>
    </location>
</feature>
<organism evidence="2 3">
    <name type="scientific">Poseidonocella pacifica</name>
    <dbReference type="NCBI Taxonomy" id="871651"/>
    <lineage>
        <taxon>Bacteria</taxon>
        <taxon>Pseudomonadati</taxon>
        <taxon>Pseudomonadota</taxon>
        <taxon>Alphaproteobacteria</taxon>
        <taxon>Rhodobacterales</taxon>
        <taxon>Roseobacteraceae</taxon>
        <taxon>Poseidonocella</taxon>
    </lineage>
</organism>
<proteinExistence type="predicted"/>
<dbReference type="InterPro" id="IPR008687">
    <property type="entry name" value="MobC"/>
</dbReference>
<evidence type="ECO:0000313" key="2">
    <source>
        <dbReference type="EMBL" id="SFA88828.1"/>
    </source>
</evidence>
<name>A0A1I0WKT5_9RHOB</name>
<dbReference type="RefSeq" id="WP_245752541.1">
    <property type="nucleotide sequence ID" value="NZ_FOJU01000002.1"/>
</dbReference>
<dbReference type="Proteomes" id="UP000198796">
    <property type="component" value="Unassembled WGS sequence"/>
</dbReference>
<gene>
    <name evidence="2" type="ORF">SAMN05421688_1497</name>
</gene>
<sequence length="129" mass="14457">MSGGLKFKRKRAAPFSIRFTDAERERVEAQAGKMPVGAYIKSVVLAEDAPRYRKRRALPEEDQRLLAEILARLGASRTANNLNQIAKHLNQGTLVIDDELEADIRRACAEVAWMRATLIEALGLKGKRQ</sequence>
<dbReference type="EMBL" id="FOJU01000002">
    <property type="protein sequence ID" value="SFA88828.1"/>
    <property type="molecule type" value="Genomic_DNA"/>
</dbReference>
<evidence type="ECO:0000259" key="1">
    <source>
        <dbReference type="Pfam" id="PF05713"/>
    </source>
</evidence>
<dbReference type="STRING" id="871651.SAMN05421688_1497"/>
<dbReference type="Pfam" id="PF05713">
    <property type="entry name" value="MobC"/>
    <property type="match status" value="1"/>
</dbReference>
<protein>
    <submittedName>
        <fullName evidence="2">Mobilisation protein (MobC)</fullName>
    </submittedName>
</protein>